<gene>
    <name evidence="1" type="ORF">XELAEV_18028709mg</name>
</gene>
<dbReference type="AlphaFoldDB" id="A0A974CQR0"/>
<evidence type="ECO:0000313" key="1">
    <source>
        <dbReference type="EMBL" id="OCT77617.1"/>
    </source>
</evidence>
<accession>A0A974CQR0</accession>
<evidence type="ECO:0000313" key="2">
    <source>
        <dbReference type="Proteomes" id="UP000694892"/>
    </source>
</evidence>
<sequence>MPTTTILAFRFNIVHYSALRGRLSIIEFMAIYHNEFCAIYMYVHRACVYHIGPTIYPTWRCRHFSACTL</sequence>
<reference evidence="2" key="1">
    <citation type="journal article" date="2016" name="Nature">
        <title>Genome evolution in the allotetraploid frog Xenopus laevis.</title>
        <authorList>
            <person name="Session A.M."/>
            <person name="Uno Y."/>
            <person name="Kwon T."/>
            <person name="Chapman J.A."/>
            <person name="Toyoda A."/>
            <person name="Takahashi S."/>
            <person name="Fukui A."/>
            <person name="Hikosaka A."/>
            <person name="Suzuki A."/>
            <person name="Kondo M."/>
            <person name="van Heeringen S.J."/>
            <person name="Quigley I."/>
            <person name="Heinz S."/>
            <person name="Ogino H."/>
            <person name="Ochi H."/>
            <person name="Hellsten U."/>
            <person name="Lyons J.B."/>
            <person name="Simakov O."/>
            <person name="Putnam N."/>
            <person name="Stites J."/>
            <person name="Kuroki Y."/>
            <person name="Tanaka T."/>
            <person name="Michiue T."/>
            <person name="Watanabe M."/>
            <person name="Bogdanovic O."/>
            <person name="Lister R."/>
            <person name="Georgiou G."/>
            <person name="Paranjpe S.S."/>
            <person name="van Kruijsbergen I."/>
            <person name="Shu S."/>
            <person name="Carlson J."/>
            <person name="Kinoshita T."/>
            <person name="Ohta Y."/>
            <person name="Mawaribuchi S."/>
            <person name="Jenkins J."/>
            <person name="Grimwood J."/>
            <person name="Schmutz J."/>
            <person name="Mitros T."/>
            <person name="Mozaffari S.V."/>
            <person name="Suzuki Y."/>
            <person name="Haramoto Y."/>
            <person name="Yamamoto T.S."/>
            <person name="Takagi C."/>
            <person name="Heald R."/>
            <person name="Miller K."/>
            <person name="Haudenschild C."/>
            <person name="Kitzman J."/>
            <person name="Nakayama T."/>
            <person name="Izutsu Y."/>
            <person name="Robert J."/>
            <person name="Fortriede J."/>
            <person name="Burns K."/>
            <person name="Lotay V."/>
            <person name="Karimi K."/>
            <person name="Yasuoka Y."/>
            <person name="Dichmann D.S."/>
            <person name="Flajnik M.F."/>
            <person name="Houston D.W."/>
            <person name="Shendure J."/>
            <person name="DuPasquier L."/>
            <person name="Vize P.D."/>
            <person name="Zorn A.M."/>
            <person name="Ito M."/>
            <person name="Marcotte E.M."/>
            <person name="Wallingford J.B."/>
            <person name="Ito Y."/>
            <person name="Asashima M."/>
            <person name="Ueno N."/>
            <person name="Matsuda Y."/>
            <person name="Veenstra G.J."/>
            <person name="Fujiyama A."/>
            <person name="Harland R.M."/>
            <person name="Taira M."/>
            <person name="Rokhsar D.S."/>
        </authorList>
    </citation>
    <scope>NUCLEOTIDE SEQUENCE [LARGE SCALE GENOMIC DNA]</scope>
    <source>
        <strain evidence="2">J</strain>
    </source>
</reference>
<proteinExistence type="predicted"/>
<dbReference type="EMBL" id="CM004475">
    <property type="protein sequence ID" value="OCT77617.1"/>
    <property type="molecule type" value="Genomic_DNA"/>
</dbReference>
<protein>
    <submittedName>
        <fullName evidence="1">Uncharacterized protein</fullName>
    </submittedName>
</protein>
<name>A0A974CQR0_XENLA</name>
<dbReference type="Proteomes" id="UP000694892">
    <property type="component" value="Chromosome 5S"/>
</dbReference>
<organism evidence="1 2">
    <name type="scientific">Xenopus laevis</name>
    <name type="common">African clawed frog</name>
    <dbReference type="NCBI Taxonomy" id="8355"/>
    <lineage>
        <taxon>Eukaryota</taxon>
        <taxon>Metazoa</taxon>
        <taxon>Chordata</taxon>
        <taxon>Craniata</taxon>
        <taxon>Vertebrata</taxon>
        <taxon>Euteleostomi</taxon>
        <taxon>Amphibia</taxon>
        <taxon>Batrachia</taxon>
        <taxon>Anura</taxon>
        <taxon>Pipoidea</taxon>
        <taxon>Pipidae</taxon>
        <taxon>Xenopodinae</taxon>
        <taxon>Xenopus</taxon>
        <taxon>Xenopus</taxon>
    </lineage>
</organism>